<dbReference type="GO" id="GO:0032259">
    <property type="term" value="P:methylation"/>
    <property type="evidence" value="ECO:0007669"/>
    <property type="project" value="UniProtKB-KW"/>
</dbReference>
<dbReference type="InterPro" id="IPR044946">
    <property type="entry name" value="Restrct_endonuc_typeI_TRD_sf"/>
</dbReference>
<dbReference type="EC" id="2.1.1.72" evidence="1"/>
<name>A0AAE6JHG1_9SPHI</name>
<dbReference type="SUPFAM" id="SSF53335">
    <property type="entry name" value="S-adenosyl-L-methionine-dependent methyltransferases"/>
    <property type="match status" value="1"/>
</dbReference>
<proteinExistence type="predicted"/>
<dbReference type="GO" id="GO:0009307">
    <property type="term" value="P:DNA restriction-modification system"/>
    <property type="evidence" value="ECO:0007669"/>
    <property type="project" value="UniProtKB-KW"/>
</dbReference>
<dbReference type="InterPro" id="IPR011639">
    <property type="entry name" value="MethylTrfase_TaqI-like_dom"/>
</dbReference>
<evidence type="ECO:0000259" key="9">
    <source>
        <dbReference type="Pfam" id="PF12950"/>
    </source>
</evidence>
<dbReference type="InterPro" id="IPR025931">
    <property type="entry name" value="TaqI_C"/>
</dbReference>
<keyword evidence="6" id="KW-0238">DNA-binding</keyword>
<accession>A0AAE6JHG1</accession>
<reference evidence="10 11" key="1">
    <citation type="submission" date="2019-08" db="EMBL/GenBank/DDBJ databases">
        <title>Comparative genome analysis confer to the adaptation heavy metal polluted environment.</title>
        <authorList>
            <person name="Li Y."/>
        </authorList>
    </citation>
    <scope>NUCLEOTIDE SEQUENCE [LARGE SCALE GENOMIC DNA]</scope>
    <source>
        <strain evidence="10 11">P2</strain>
    </source>
</reference>
<dbReference type="Gene3D" id="3.90.220.20">
    <property type="entry name" value="DNA methylase specificity domains"/>
    <property type="match status" value="1"/>
</dbReference>
<dbReference type="GO" id="GO:0003677">
    <property type="term" value="F:DNA binding"/>
    <property type="evidence" value="ECO:0007669"/>
    <property type="project" value="UniProtKB-KW"/>
</dbReference>
<dbReference type="EMBL" id="CP043451">
    <property type="protein sequence ID" value="QEM05543.1"/>
    <property type="molecule type" value="Genomic_DNA"/>
</dbReference>
<dbReference type="PANTHER" id="PTHR33841:SF1">
    <property type="entry name" value="DNA METHYLTRANSFERASE A"/>
    <property type="match status" value="1"/>
</dbReference>
<keyword evidence="3" id="KW-0808">Transferase</keyword>
<dbReference type="PROSITE" id="PS00092">
    <property type="entry name" value="N6_MTASE"/>
    <property type="match status" value="1"/>
</dbReference>
<evidence type="ECO:0000256" key="1">
    <source>
        <dbReference type="ARBA" id="ARBA00011900"/>
    </source>
</evidence>
<evidence type="ECO:0000256" key="5">
    <source>
        <dbReference type="ARBA" id="ARBA00022747"/>
    </source>
</evidence>
<comment type="catalytic activity">
    <reaction evidence="7">
        <text>a 2'-deoxyadenosine in DNA + S-adenosyl-L-methionine = an N(6)-methyl-2'-deoxyadenosine in DNA + S-adenosyl-L-homocysteine + H(+)</text>
        <dbReference type="Rhea" id="RHEA:15197"/>
        <dbReference type="Rhea" id="RHEA-COMP:12418"/>
        <dbReference type="Rhea" id="RHEA-COMP:12419"/>
        <dbReference type="ChEBI" id="CHEBI:15378"/>
        <dbReference type="ChEBI" id="CHEBI:57856"/>
        <dbReference type="ChEBI" id="CHEBI:59789"/>
        <dbReference type="ChEBI" id="CHEBI:90615"/>
        <dbReference type="ChEBI" id="CHEBI:90616"/>
        <dbReference type="EC" id="2.1.1.72"/>
    </reaction>
</comment>
<sequence>MVFKYQHYIALSNSERTQYQQAWRSGEKVGKVTILRDINLKQVHEGHNRILQQLAITRSGKNGVNSFKELHKYWKEVFSVSILNKSFYKELSNWYFWAIKEVNFPNNPLRIDSPSDEAYEEALKEHKGKNVIRLLTRILFIWFIKEKNLIPEEIFDEKIIAEDFIADFTPQKPHGVFATGKHNSQYYRAILQNLFFATLNQTRGKREFRKEGHQHQNITQLMRYQSYLKNPKAFINLMEKTVPFMNGGLFECLDKPHPTAKGKQGGDRIIYVDGFSDKADNVLQVPDFLFFDAEETVDLSDDYNDKKFKTANTKGLINILKSYKFTITENTPIDEEVALDPELLGKVFENLLASYNPETKTTARKQTGSFYTPREIVNYMVDESLVAYLKNELENKSYDGNLEEKLHELVSFGDSNPFDDEPEFQRYIIEALDDCKILDPACGSGAYPMGILQKMVHILHKIDPNNNEWKQRQIDKVEQAIELLEDTPSNKSSITELQKQIKDIEGAFNNNELDYARKLFLIENCIYGVDIQPIATQISKLRFFISLVVDQKVDAEHENFGIRPLPNLEAKFVAANTLIGIDKPVKGKFTGSLFDKKEIDVLEKQLKNIRHKIFSIKSPGRKRELREQDRILREQIGDLLIADYGNDTAKLLASWDPYDQNISSPFYDTEWMFGLSKKNGGFFDIVIGNPPYIKEYTDKSVFNGLRQSSYYQGKMDLWYFFTCIGIDMLKDNASLSYIAPNNWVTNSGAYKLRNKIISETKINKILDFGSYMIFESADIQTMIFLLSKTKNNFQYNFDLKRIKTEGATINNVLELLKDIKSKDNEFLSPIISKEEFLNKTFSFSNTNNEDLLLKINNKRNFVLNEKSEVAQGIVHPQDYLNKKNQSILGANFQVGQGVFVINADEKESLQLNAIELNLIKPYYTTEKIKRWNANPITNEWIIYTGSKFKNAENIKSYPNIKKHLDKFHSIITSDNSPYGLHRSRDEKFFKGEKIIVLRKCVDHPKFTYTDFECYVSATFYIIKTDRVSQKYLTAFFNSKLTAFWLKNKGKMQGNNYQLDKEPLLQIPIYIPENMVIEKIVAIVDKILWTSHTETLEDEINKIFYSLYELTDSEIDLIEQ</sequence>
<feature type="domain" description="TaqI-like C-terminal specificity" evidence="9">
    <location>
        <begin position="952"/>
        <end position="1068"/>
    </location>
</feature>
<dbReference type="REBASE" id="370207">
    <property type="entry name" value="MruP2ORF19215P"/>
</dbReference>
<evidence type="ECO:0000259" key="8">
    <source>
        <dbReference type="Pfam" id="PF07669"/>
    </source>
</evidence>
<dbReference type="GO" id="GO:0009007">
    <property type="term" value="F:site-specific DNA-methyltransferase (adenine-specific) activity"/>
    <property type="evidence" value="ECO:0007669"/>
    <property type="project" value="UniProtKB-EC"/>
</dbReference>
<evidence type="ECO:0000256" key="4">
    <source>
        <dbReference type="ARBA" id="ARBA00022691"/>
    </source>
</evidence>
<dbReference type="Pfam" id="PF12950">
    <property type="entry name" value="TaqI_C"/>
    <property type="match status" value="1"/>
</dbReference>
<protein>
    <recommendedName>
        <fullName evidence="1">site-specific DNA-methyltransferase (adenine-specific)</fullName>
        <ecNumber evidence="1">2.1.1.72</ecNumber>
    </recommendedName>
</protein>
<evidence type="ECO:0000256" key="2">
    <source>
        <dbReference type="ARBA" id="ARBA00022603"/>
    </source>
</evidence>
<dbReference type="InterPro" id="IPR029063">
    <property type="entry name" value="SAM-dependent_MTases_sf"/>
</dbReference>
<dbReference type="PRINTS" id="PR00507">
    <property type="entry name" value="N12N6MTFRASE"/>
</dbReference>
<dbReference type="Proteomes" id="UP000250557">
    <property type="component" value="Chromosome"/>
</dbReference>
<dbReference type="Gene3D" id="3.40.50.150">
    <property type="entry name" value="Vaccinia Virus protein VP39"/>
    <property type="match status" value="1"/>
</dbReference>
<dbReference type="AlphaFoldDB" id="A0AAE6JHG1"/>
<dbReference type="InterPro" id="IPR002052">
    <property type="entry name" value="DNA_methylase_N6_adenine_CS"/>
</dbReference>
<dbReference type="PANTHER" id="PTHR33841">
    <property type="entry name" value="DNA METHYLTRANSFERASE YEEA-RELATED"/>
    <property type="match status" value="1"/>
</dbReference>
<dbReference type="InterPro" id="IPR050953">
    <property type="entry name" value="N4_N6_ade-DNA_methylase"/>
</dbReference>
<evidence type="ECO:0000256" key="6">
    <source>
        <dbReference type="ARBA" id="ARBA00023125"/>
    </source>
</evidence>
<keyword evidence="2 10" id="KW-0489">Methyltransferase</keyword>
<evidence type="ECO:0000256" key="3">
    <source>
        <dbReference type="ARBA" id="ARBA00022679"/>
    </source>
</evidence>
<organism evidence="10 11">
    <name type="scientific">Mucilaginibacter rubeus</name>
    <dbReference type="NCBI Taxonomy" id="2027860"/>
    <lineage>
        <taxon>Bacteria</taxon>
        <taxon>Pseudomonadati</taxon>
        <taxon>Bacteroidota</taxon>
        <taxon>Sphingobacteriia</taxon>
        <taxon>Sphingobacteriales</taxon>
        <taxon>Sphingobacteriaceae</taxon>
        <taxon>Mucilaginibacter</taxon>
    </lineage>
</organism>
<evidence type="ECO:0000256" key="7">
    <source>
        <dbReference type="ARBA" id="ARBA00047942"/>
    </source>
</evidence>
<keyword evidence="4" id="KW-0949">S-adenosyl-L-methionine</keyword>
<keyword evidence="5" id="KW-0680">Restriction system</keyword>
<gene>
    <name evidence="10" type="ORF">DIU31_019215</name>
</gene>
<feature type="domain" description="Type II methyltransferase M.TaqI-like" evidence="8">
    <location>
        <begin position="524"/>
        <end position="774"/>
    </location>
</feature>
<evidence type="ECO:0000313" key="10">
    <source>
        <dbReference type="EMBL" id="QEM05543.1"/>
    </source>
</evidence>
<evidence type="ECO:0000313" key="11">
    <source>
        <dbReference type="Proteomes" id="UP000250557"/>
    </source>
</evidence>
<dbReference type="SUPFAM" id="SSF116734">
    <property type="entry name" value="DNA methylase specificity domain"/>
    <property type="match status" value="1"/>
</dbReference>
<dbReference type="Pfam" id="PF07669">
    <property type="entry name" value="Eco57I"/>
    <property type="match status" value="1"/>
</dbReference>